<sequence length="159" mass="18919">MKNKKNCKKSFLNKKAKFKFHLFKEIIAGLSLKGWEVKSIRMGRINISNGYISIKNNEAFLINSDFQPLKTVFFYSSCNPYRERKLLLHKKEIKNLLKFTSILGYTIVPLKLFWKNSICKLLISIAKGKKLYDKRLHKKKESWKLEKFMLQKHSFLKKI</sequence>
<gene>
    <name evidence="3 4" type="primary">smpB</name>
    <name evidence="4" type="ORF">BTSPAZIEG_0170</name>
</gene>
<dbReference type="SUPFAM" id="SSF74982">
    <property type="entry name" value="Small protein B (SmpB)"/>
    <property type="match status" value="1"/>
</dbReference>
<evidence type="ECO:0000256" key="2">
    <source>
        <dbReference type="ARBA" id="ARBA00022884"/>
    </source>
</evidence>
<evidence type="ECO:0000256" key="1">
    <source>
        <dbReference type="ARBA" id="ARBA00022490"/>
    </source>
</evidence>
<dbReference type="STRING" id="98804.BTSPAZIEG_0170"/>
<dbReference type="Pfam" id="PF01668">
    <property type="entry name" value="SmpB"/>
    <property type="match status" value="1"/>
</dbReference>
<dbReference type="RefSeq" id="WP_075472535.1">
    <property type="nucleotide sequence ID" value="NZ_CP135003.1"/>
</dbReference>
<dbReference type="InterPro" id="IPR020081">
    <property type="entry name" value="SsrA-bd_prot_CS"/>
</dbReference>
<dbReference type="HAMAP" id="MF_00023">
    <property type="entry name" value="SmpB"/>
    <property type="match status" value="1"/>
</dbReference>
<dbReference type="EMBL" id="LN890285">
    <property type="protein sequence ID" value="CUR53145.1"/>
    <property type="molecule type" value="Genomic_DNA"/>
</dbReference>
<dbReference type="PROSITE" id="PS01317">
    <property type="entry name" value="SSRP"/>
    <property type="match status" value="1"/>
</dbReference>
<keyword evidence="5" id="KW-1185">Reference proteome</keyword>
<organism evidence="4 5">
    <name type="scientific">Buchnera aphidicola subsp. Tuberolachnus salignus</name>
    <dbReference type="NCBI Taxonomy" id="98804"/>
    <lineage>
        <taxon>Bacteria</taxon>
        <taxon>Pseudomonadati</taxon>
        <taxon>Pseudomonadota</taxon>
        <taxon>Gammaproteobacteria</taxon>
        <taxon>Enterobacterales</taxon>
        <taxon>Erwiniaceae</taxon>
        <taxon>Buchnera</taxon>
    </lineage>
</organism>
<dbReference type="PANTHER" id="PTHR30308">
    <property type="entry name" value="TMRNA-BINDING COMPONENT OF TRANS-TRANSLATION TAGGING COMPLEX"/>
    <property type="match status" value="1"/>
</dbReference>
<reference evidence="5" key="1">
    <citation type="submission" date="2015-10" db="EMBL/GenBank/DDBJ databases">
        <authorList>
            <person name="Manzano-Marin A."/>
            <person name="Manzano-Marin A."/>
        </authorList>
    </citation>
    <scope>NUCLEOTIDE SEQUENCE [LARGE SCALE GENOMIC DNA]</scope>
    <source>
        <strain evidence="5">BTs</strain>
    </source>
</reference>
<dbReference type="CDD" id="cd09294">
    <property type="entry name" value="SmpB"/>
    <property type="match status" value="1"/>
</dbReference>
<dbReference type="Gene3D" id="2.40.280.10">
    <property type="match status" value="1"/>
</dbReference>
<protein>
    <recommendedName>
        <fullName evidence="3">SsrA-binding protein</fullName>
    </recommendedName>
    <alternativeName>
        <fullName evidence="3">Small protein B</fullName>
    </alternativeName>
</protein>
<dbReference type="GO" id="GO:0003723">
    <property type="term" value="F:RNA binding"/>
    <property type="evidence" value="ECO:0007669"/>
    <property type="project" value="UniProtKB-UniRule"/>
</dbReference>
<comment type="subcellular location">
    <subcellularLocation>
        <location evidence="3">Cytoplasm</location>
    </subcellularLocation>
    <text evidence="3">The tmRNA-SmpB complex associates with stalled 70S ribosomes.</text>
</comment>
<keyword evidence="2 3" id="KW-0694">RNA-binding</keyword>
<comment type="function">
    <text evidence="3">Required for rescue of stalled ribosomes mediated by trans-translation. Binds to transfer-messenger RNA (tmRNA), required for stable association of tmRNA with ribosomes. tmRNA and SmpB together mimic tRNA shape, replacing the anticodon stem-loop with SmpB. tmRNA is encoded by the ssrA gene; the 2 termini fold to resemble tRNA(Ala) and it encodes a 'tag peptide', a short internal open reading frame. During trans-translation Ala-aminoacylated tmRNA acts like a tRNA, entering the A-site of stalled ribosomes, displacing the stalled mRNA. The ribosome then switches to translate the ORF on the tmRNA; the nascent peptide is terminated with the 'tag peptide' encoded by the tmRNA and targeted for degradation. The ribosome is freed to recommence translation, which seems to be the essential function of trans-translation.</text>
</comment>
<dbReference type="InterPro" id="IPR000037">
    <property type="entry name" value="SsrA-bd_prot"/>
</dbReference>
<dbReference type="GO" id="GO:0070930">
    <property type="term" value="P:trans-translation-dependent protein tagging"/>
    <property type="evidence" value="ECO:0007669"/>
    <property type="project" value="TreeGrafter"/>
</dbReference>
<evidence type="ECO:0000256" key="3">
    <source>
        <dbReference type="HAMAP-Rule" id="MF_00023"/>
    </source>
</evidence>
<dbReference type="PATRIC" id="fig|98804.3.peg.160"/>
<dbReference type="AlphaFoldDB" id="A0A160SXE8"/>
<evidence type="ECO:0000313" key="5">
    <source>
        <dbReference type="Proteomes" id="UP000243633"/>
    </source>
</evidence>
<comment type="similarity">
    <text evidence="3">Belongs to the SmpB family.</text>
</comment>
<dbReference type="NCBIfam" id="TIGR00086">
    <property type="entry name" value="smpB"/>
    <property type="match status" value="1"/>
</dbReference>
<keyword evidence="1 3" id="KW-0963">Cytoplasm</keyword>
<dbReference type="GO" id="GO:0070929">
    <property type="term" value="P:trans-translation"/>
    <property type="evidence" value="ECO:0007669"/>
    <property type="project" value="UniProtKB-UniRule"/>
</dbReference>
<dbReference type="PANTHER" id="PTHR30308:SF2">
    <property type="entry name" value="SSRA-BINDING PROTEIN"/>
    <property type="match status" value="1"/>
</dbReference>
<dbReference type="InterPro" id="IPR023620">
    <property type="entry name" value="SmpB"/>
</dbReference>
<dbReference type="GO" id="GO:0005829">
    <property type="term" value="C:cytosol"/>
    <property type="evidence" value="ECO:0007669"/>
    <property type="project" value="TreeGrafter"/>
</dbReference>
<accession>A0A160SXE8</accession>
<dbReference type="OrthoDB" id="9805462at2"/>
<proteinExistence type="inferred from homology"/>
<dbReference type="NCBIfam" id="NF003843">
    <property type="entry name" value="PRK05422.1"/>
    <property type="match status" value="1"/>
</dbReference>
<name>A0A160SXE8_BUCTT</name>
<evidence type="ECO:0000313" key="4">
    <source>
        <dbReference type="EMBL" id="CUR53145.1"/>
    </source>
</evidence>
<dbReference type="Proteomes" id="UP000243633">
    <property type="component" value="Chromosome 1"/>
</dbReference>